<dbReference type="PANTHER" id="PTHR43434:SF1">
    <property type="entry name" value="PHOSPHOGLYCOLATE PHOSPHATASE"/>
    <property type="match status" value="1"/>
</dbReference>
<dbReference type="SUPFAM" id="SSF81901">
    <property type="entry name" value="HCP-like"/>
    <property type="match status" value="1"/>
</dbReference>
<dbReference type="InterPro" id="IPR050155">
    <property type="entry name" value="HAD-like_hydrolase_sf"/>
</dbReference>
<dbReference type="PANTHER" id="PTHR43434">
    <property type="entry name" value="PHOSPHOGLYCOLATE PHOSPHATASE"/>
    <property type="match status" value="1"/>
</dbReference>
<keyword evidence="1 3" id="KW-0378">Hydrolase</keyword>
<dbReference type="EMBL" id="WJNG01000002">
    <property type="protein sequence ID" value="MRH41648.1"/>
    <property type="molecule type" value="Genomic_DNA"/>
</dbReference>
<organism evidence="3 4">
    <name type="scientific">Aquibacillus halophilus</name>
    <dbReference type="NCBI Taxonomy" id="930132"/>
    <lineage>
        <taxon>Bacteria</taxon>
        <taxon>Bacillati</taxon>
        <taxon>Bacillota</taxon>
        <taxon>Bacilli</taxon>
        <taxon>Bacillales</taxon>
        <taxon>Bacillaceae</taxon>
        <taxon>Aquibacillus</taxon>
    </lineage>
</organism>
<dbReference type="NCBIfam" id="TIGR01509">
    <property type="entry name" value="HAD-SF-IA-v3"/>
    <property type="match status" value="1"/>
</dbReference>
<dbReference type="Gene3D" id="3.40.50.1000">
    <property type="entry name" value="HAD superfamily/HAD-like"/>
    <property type="match status" value="1"/>
</dbReference>
<dbReference type="CDD" id="cd06223">
    <property type="entry name" value="PRTases_typeI"/>
    <property type="match status" value="1"/>
</dbReference>
<proteinExistence type="predicted"/>
<comment type="caution">
    <text evidence="3">The sequence shown here is derived from an EMBL/GenBank/DDBJ whole genome shotgun (WGS) entry which is preliminary data.</text>
</comment>
<dbReference type="InterPro" id="IPR011990">
    <property type="entry name" value="TPR-like_helical_dom_sf"/>
</dbReference>
<dbReference type="NCBIfam" id="TIGR01662">
    <property type="entry name" value="HAD-SF-IIIA"/>
    <property type="match status" value="1"/>
</dbReference>
<dbReference type="SFLD" id="SFLDG01129">
    <property type="entry name" value="C1.5:_HAD__Beta-PGM__Phosphata"/>
    <property type="match status" value="1"/>
</dbReference>
<dbReference type="InterPro" id="IPR023214">
    <property type="entry name" value="HAD_sf"/>
</dbReference>
<dbReference type="Gene3D" id="3.40.50.2020">
    <property type="match status" value="1"/>
</dbReference>
<protein>
    <submittedName>
        <fullName evidence="3">HAD-IA family hydrolase</fullName>
    </submittedName>
</protein>
<keyword evidence="4" id="KW-1185">Reference proteome</keyword>
<dbReference type="InterPro" id="IPR029057">
    <property type="entry name" value="PRTase-like"/>
</dbReference>
<dbReference type="AlphaFoldDB" id="A0A6A8D7S2"/>
<dbReference type="SFLD" id="SFLDS00003">
    <property type="entry name" value="Haloacid_Dehalogenase"/>
    <property type="match status" value="1"/>
</dbReference>
<evidence type="ECO:0000313" key="4">
    <source>
        <dbReference type="Proteomes" id="UP000799092"/>
    </source>
</evidence>
<accession>A0A6A8D7S2</accession>
<keyword evidence="2" id="KW-0460">Magnesium</keyword>
<dbReference type="Proteomes" id="UP000799092">
    <property type="component" value="Unassembled WGS sequence"/>
</dbReference>
<dbReference type="SUPFAM" id="SSF56784">
    <property type="entry name" value="HAD-like"/>
    <property type="match status" value="1"/>
</dbReference>
<evidence type="ECO:0000256" key="1">
    <source>
        <dbReference type="ARBA" id="ARBA00022801"/>
    </source>
</evidence>
<dbReference type="SUPFAM" id="SSF53271">
    <property type="entry name" value="PRTase-like"/>
    <property type="match status" value="1"/>
</dbReference>
<dbReference type="GO" id="GO:0008967">
    <property type="term" value="F:phosphoglycolate phosphatase activity"/>
    <property type="evidence" value="ECO:0007669"/>
    <property type="project" value="TreeGrafter"/>
</dbReference>
<dbReference type="GO" id="GO:0006281">
    <property type="term" value="P:DNA repair"/>
    <property type="evidence" value="ECO:0007669"/>
    <property type="project" value="TreeGrafter"/>
</dbReference>
<dbReference type="Gene3D" id="1.25.40.10">
    <property type="entry name" value="Tetratricopeptide repeat domain"/>
    <property type="match status" value="1"/>
</dbReference>
<dbReference type="InterPro" id="IPR006439">
    <property type="entry name" value="HAD-SF_hydro_IA"/>
</dbReference>
<evidence type="ECO:0000256" key="2">
    <source>
        <dbReference type="ARBA" id="ARBA00022842"/>
    </source>
</evidence>
<evidence type="ECO:0000313" key="3">
    <source>
        <dbReference type="EMBL" id="MRH41648.1"/>
    </source>
</evidence>
<reference evidence="3" key="1">
    <citation type="submission" date="2019-11" db="EMBL/GenBank/DDBJ databases">
        <authorList>
            <person name="Li J."/>
        </authorList>
    </citation>
    <scope>NUCLEOTIDE SEQUENCE</scope>
    <source>
        <strain evidence="3">B6B</strain>
    </source>
</reference>
<dbReference type="InterPro" id="IPR000836">
    <property type="entry name" value="PRTase_dom"/>
</dbReference>
<sequence length="507" mass="57638">MDSEGILKVYEAIIFDLDQTLIDTSALKKWRDERSWDECYNHLQLTSIYPHVQSLLQSLIVKKIAVVTNSPHVYASKLLEYHQIPYDHLVAYQKHGRNKPYPDQLMSCIEELKVEPAQCMYIGDDPNDIVAAKIAGFHAVGFCFGNLGLAEMIFHMPDGIVSNYHQLFHYVQKQDDVFFQDKLKGLYDHAMSAQQARDGKRYVKLLKDASNLGHGQAQYKLSKLLEKNPALVDREKDSDYYLWEAAKLMVAEAIYEIGYRYEIDNQTELAEPFLRTSANLGLPHAQFFFGKTKLKANDSSAKANVSHRWMKKSVTSGLEKGQSMLEQVSRIVAFEADLDNRLFFERGTSIYYLDSYLPEQRFEDFFSQEIIKIKDKEESGILYFLEQLESLLLKDIAICYVPSSDKENLDSGIRKIAQRLSTKQAIDATNCLVRYQSKEKSSLGGDRSIEAHMNTMLVENKGKIVGKHVLLLDDITTSGSALIASEQLLMQAGALHVTKLALGRTKS</sequence>
<dbReference type="InterPro" id="IPR006549">
    <property type="entry name" value="HAD-SF_hydro_IIIA"/>
</dbReference>
<dbReference type="NCBIfam" id="TIGR01549">
    <property type="entry name" value="HAD-SF-IA-v1"/>
    <property type="match status" value="1"/>
</dbReference>
<dbReference type="Pfam" id="PF00702">
    <property type="entry name" value="Hydrolase"/>
    <property type="match status" value="1"/>
</dbReference>
<dbReference type="InterPro" id="IPR036412">
    <property type="entry name" value="HAD-like_sf"/>
</dbReference>
<name>A0A6A8D7S2_9BACI</name>
<gene>
    <name evidence="3" type="ORF">GH741_03045</name>
</gene>